<keyword evidence="3" id="KW-0472">Membrane</keyword>
<evidence type="ECO:0000256" key="3">
    <source>
        <dbReference type="SAM" id="Phobius"/>
    </source>
</evidence>
<name>A0A2H3BBX5_9AGAR</name>
<feature type="region of interest" description="Disordered" evidence="2">
    <location>
        <begin position="450"/>
        <end position="480"/>
    </location>
</feature>
<evidence type="ECO:0000256" key="2">
    <source>
        <dbReference type="SAM" id="MobiDB-lite"/>
    </source>
</evidence>
<dbReference type="InterPro" id="IPR011701">
    <property type="entry name" value="MFS"/>
</dbReference>
<keyword evidence="6" id="KW-1185">Reference proteome</keyword>
<evidence type="ECO:0000259" key="4">
    <source>
        <dbReference type="PROSITE" id="PS50850"/>
    </source>
</evidence>
<comment type="subcellular location">
    <subcellularLocation>
        <location evidence="1">Membrane</location>
        <topology evidence="1">Multi-pass membrane protein</topology>
    </subcellularLocation>
</comment>
<feature type="transmembrane region" description="Helical" evidence="3">
    <location>
        <begin position="37"/>
        <end position="60"/>
    </location>
</feature>
<feature type="transmembrane region" description="Helical" evidence="3">
    <location>
        <begin position="135"/>
        <end position="157"/>
    </location>
</feature>
<feature type="transmembrane region" description="Helical" evidence="3">
    <location>
        <begin position="277"/>
        <end position="297"/>
    </location>
</feature>
<dbReference type="Proteomes" id="UP000218334">
    <property type="component" value="Unassembled WGS sequence"/>
</dbReference>
<feature type="transmembrane region" description="Helical" evidence="3">
    <location>
        <begin position="112"/>
        <end position="129"/>
    </location>
</feature>
<proteinExistence type="predicted"/>
<dbReference type="InterPro" id="IPR020846">
    <property type="entry name" value="MFS_dom"/>
</dbReference>
<feature type="transmembrane region" description="Helical" evidence="3">
    <location>
        <begin position="80"/>
        <end position="100"/>
    </location>
</feature>
<dbReference type="Gene3D" id="1.20.1250.20">
    <property type="entry name" value="MFS general substrate transporter like domains"/>
    <property type="match status" value="2"/>
</dbReference>
<organism evidence="5 6">
    <name type="scientific">Armillaria solidipes</name>
    <dbReference type="NCBI Taxonomy" id="1076256"/>
    <lineage>
        <taxon>Eukaryota</taxon>
        <taxon>Fungi</taxon>
        <taxon>Dikarya</taxon>
        <taxon>Basidiomycota</taxon>
        <taxon>Agaricomycotina</taxon>
        <taxon>Agaricomycetes</taxon>
        <taxon>Agaricomycetidae</taxon>
        <taxon>Agaricales</taxon>
        <taxon>Marasmiineae</taxon>
        <taxon>Physalacriaceae</taxon>
        <taxon>Armillaria</taxon>
    </lineage>
</organism>
<dbReference type="EMBL" id="KZ293437">
    <property type="protein sequence ID" value="PBK67160.1"/>
    <property type="molecule type" value="Genomic_DNA"/>
</dbReference>
<dbReference type="CDD" id="cd17324">
    <property type="entry name" value="MFS_NepI_like"/>
    <property type="match status" value="1"/>
</dbReference>
<dbReference type="PANTHER" id="PTHR42910">
    <property type="entry name" value="TRANSPORTER SCO4007-RELATED"/>
    <property type="match status" value="1"/>
</dbReference>
<keyword evidence="3" id="KW-1133">Transmembrane helix</keyword>
<dbReference type="InterPro" id="IPR036259">
    <property type="entry name" value="MFS_trans_sf"/>
</dbReference>
<dbReference type="AlphaFoldDB" id="A0A2H3BBX5"/>
<dbReference type="GO" id="GO:0016020">
    <property type="term" value="C:membrane"/>
    <property type="evidence" value="ECO:0007669"/>
    <property type="project" value="UniProtKB-SubCell"/>
</dbReference>
<dbReference type="STRING" id="1076256.A0A2H3BBX5"/>
<feature type="transmembrane region" description="Helical" evidence="3">
    <location>
        <begin position="169"/>
        <end position="187"/>
    </location>
</feature>
<dbReference type="PANTHER" id="PTHR42910:SF1">
    <property type="entry name" value="MAJOR FACILITATOR SUPERFAMILY (MFS) PROFILE DOMAIN-CONTAINING PROTEIN"/>
    <property type="match status" value="1"/>
</dbReference>
<evidence type="ECO:0000313" key="6">
    <source>
        <dbReference type="Proteomes" id="UP000218334"/>
    </source>
</evidence>
<dbReference type="PROSITE" id="PS50850">
    <property type="entry name" value="MFS"/>
    <property type="match status" value="1"/>
</dbReference>
<reference evidence="6" key="1">
    <citation type="journal article" date="2017" name="Nat. Ecol. Evol.">
        <title>Genome expansion and lineage-specific genetic innovations in the forest pathogenic fungi Armillaria.</title>
        <authorList>
            <person name="Sipos G."/>
            <person name="Prasanna A.N."/>
            <person name="Walter M.C."/>
            <person name="O'Connor E."/>
            <person name="Balint B."/>
            <person name="Krizsan K."/>
            <person name="Kiss B."/>
            <person name="Hess J."/>
            <person name="Varga T."/>
            <person name="Slot J."/>
            <person name="Riley R."/>
            <person name="Boka B."/>
            <person name="Rigling D."/>
            <person name="Barry K."/>
            <person name="Lee J."/>
            <person name="Mihaltcheva S."/>
            <person name="LaButti K."/>
            <person name="Lipzen A."/>
            <person name="Waldron R."/>
            <person name="Moloney N.M."/>
            <person name="Sperisen C."/>
            <person name="Kredics L."/>
            <person name="Vagvoelgyi C."/>
            <person name="Patrignani A."/>
            <person name="Fitzpatrick D."/>
            <person name="Nagy I."/>
            <person name="Doyle S."/>
            <person name="Anderson J.B."/>
            <person name="Grigoriev I.V."/>
            <person name="Gueldener U."/>
            <person name="Muensterkoetter M."/>
            <person name="Nagy L.G."/>
        </authorList>
    </citation>
    <scope>NUCLEOTIDE SEQUENCE [LARGE SCALE GENOMIC DNA]</scope>
    <source>
        <strain evidence="6">28-4</strain>
    </source>
</reference>
<protein>
    <submittedName>
        <fullName evidence="5">MFS general substrate transporter</fullName>
    </submittedName>
</protein>
<feature type="transmembrane region" description="Helical" evidence="3">
    <location>
        <begin position="334"/>
        <end position="354"/>
    </location>
</feature>
<sequence length="480" mass="52757">MKLEPAGDSTDEVPRFTKDFGFLPIPHRLRYDPEKPFHFGLLLNISFGFASTFVVANLYYCQPLLIEMSKSFNVTYDEVSTIPTLVQAGHVVYAVGLLLLSPLGDLVRRRGLILVLVILSASLSIPLAITNKLVVFEVFSFFVGVVTVTPQILLPLAADLAPPERRASALSVVLSGLLLGVLIARVISGVIAQFTSWRVVYYMSVGVQFLVLGGSYLVLPDYPAKNKDMTYWKILWTMAKFAFTEPILIQACLTNIASSASFSNFWVTLTFLLGSPPYNYTTLVIGLFGLVGMFGVAMGPLIGRTIDKLIPWYASLIAIIGMALFQAVQVGAGGINIAAVIIATFGLDVFRQMLQVSLATSIFSIAPEARARLNAVYILSLFIGQVMGTSVGSEVFIKYGWRAGAALSLGWSGWQLFMLLLRGPHCERRTWFGYQGGLEPRKGVVEERRRLEAEQSNDGEITARNSGEQEKERRDNDTVV</sequence>
<feature type="transmembrane region" description="Helical" evidence="3">
    <location>
        <begin position="199"/>
        <end position="219"/>
    </location>
</feature>
<feature type="transmembrane region" description="Helical" evidence="3">
    <location>
        <begin position="309"/>
        <end position="328"/>
    </location>
</feature>
<evidence type="ECO:0000256" key="1">
    <source>
        <dbReference type="ARBA" id="ARBA00004141"/>
    </source>
</evidence>
<keyword evidence="3" id="KW-0812">Transmembrane</keyword>
<feature type="domain" description="Major facilitator superfamily (MFS) profile" evidence="4">
    <location>
        <begin position="41"/>
        <end position="480"/>
    </location>
</feature>
<dbReference type="SUPFAM" id="SSF103473">
    <property type="entry name" value="MFS general substrate transporter"/>
    <property type="match status" value="1"/>
</dbReference>
<accession>A0A2H3BBX5</accession>
<evidence type="ECO:0000313" key="5">
    <source>
        <dbReference type="EMBL" id="PBK67160.1"/>
    </source>
</evidence>
<feature type="transmembrane region" description="Helical" evidence="3">
    <location>
        <begin position="403"/>
        <end position="421"/>
    </location>
</feature>
<dbReference type="GO" id="GO:0022857">
    <property type="term" value="F:transmembrane transporter activity"/>
    <property type="evidence" value="ECO:0007669"/>
    <property type="project" value="InterPro"/>
</dbReference>
<feature type="compositionally biased region" description="Polar residues" evidence="2">
    <location>
        <begin position="454"/>
        <end position="466"/>
    </location>
</feature>
<dbReference type="Pfam" id="PF07690">
    <property type="entry name" value="MFS_1"/>
    <property type="match status" value="1"/>
</dbReference>
<feature type="compositionally biased region" description="Basic and acidic residues" evidence="2">
    <location>
        <begin position="467"/>
        <end position="480"/>
    </location>
</feature>
<feature type="transmembrane region" description="Helical" evidence="3">
    <location>
        <begin position="375"/>
        <end position="397"/>
    </location>
</feature>
<gene>
    <name evidence="5" type="ORF">ARMSODRAFT_915477</name>
</gene>